<comment type="caution">
    <text evidence="1">The sequence shown here is derived from an EMBL/GenBank/DDBJ whole genome shotgun (WGS) entry which is preliminary data.</text>
</comment>
<dbReference type="EMBL" id="DOTR01000097">
    <property type="protein sequence ID" value="HCA03754.1"/>
    <property type="molecule type" value="Genomic_DNA"/>
</dbReference>
<protein>
    <submittedName>
        <fullName evidence="1">Uncharacterized protein</fullName>
    </submittedName>
</protein>
<reference evidence="1" key="1">
    <citation type="journal article" date="2018" name="Nat. Biotechnol.">
        <title>A standardized bacterial taxonomy based on genome phylogeny substantially revises the tree of life.</title>
        <authorList>
            <person name="Parks D.H."/>
            <person name="Chuvochina M."/>
            <person name="Waite D.W."/>
            <person name="Rinke C."/>
            <person name="Skarshewski A."/>
            <person name="Chaumeil P.A."/>
            <person name="Hugenholtz P."/>
        </authorList>
    </citation>
    <scope>NUCLEOTIDE SEQUENCE [LARGE SCALE GENOMIC DNA]</scope>
    <source>
        <strain evidence="1">UBA11284</strain>
    </source>
</reference>
<gene>
    <name evidence="1" type="ORF">DEO68_16685</name>
</gene>
<organism evidence="1">
    <name type="scientific">Halomonas campaniensis</name>
    <dbReference type="NCBI Taxonomy" id="213554"/>
    <lineage>
        <taxon>Bacteria</taxon>
        <taxon>Pseudomonadati</taxon>
        <taxon>Pseudomonadota</taxon>
        <taxon>Gammaproteobacteria</taxon>
        <taxon>Oceanospirillales</taxon>
        <taxon>Halomonadaceae</taxon>
        <taxon>Halomonas</taxon>
    </lineage>
</organism>
<evidence type="ECO:0000313" key="1">
    <source>
        <dbReference type="EMBL" id="HCA03754.1"/>
    </source>
</evidence>
<sequence>MMQVYLQMIEGQQPHPEWDARLAPVSVKKAHYAEGKPCGRQGRSDAADEAYQAIGSPVTELHHSP</sequence>
<accession>A0A3D0KJS6</accession>
<proteinExistence type="predicted"/>
<name>A0A3D0KJS6_9GAMM</name>
<dbReference type="AlphaFoldDB" id="A0A3D0KJS6"/>